<feature type="compositionally biased region" description="Basic residues" evidence="1">
    <location>
        <begin position="17"/>
        <end position="35"/>
    </location>
</feature>
<accession>A0A9I9E1Z7</accession>
<name>A0A9I9E1Z7_CUCME</name>
<evidence type="ECO:0000256" key="1">
    <source>
        <dbReference type="SAM" id="MobiDB-lite"/>
    </source>
</evidence>
<dbReference type="AlphaFoldDB" id="A0A9I9E1Z7"/>
<evidence type="ECO:0000313" key="2">
    <source>
        <dbReference type="EnsemblPlants" id="MELO3C027687.2.1"/>
    </source>
</evidence>
<proteinExistence type="predicted"/>
<organism evidence="2">
    <name type="scientific">Cucumis melo</name>
    <name type="common">Muskmelon</name>
    <dbReference type="NCBI Taxonomy" id="3656"/>
    <lineage>
        <taxon>Eukaryota</taxon>
        <taxon>Viridiplantae</taxon>
        <taxon>Streptophyta</taxon>
        <taxon>Embryophyta</taxon>
        <taxon>Tracheophyta</taxon>
        <taxon>Spermatophyta</taxon>
        <taxon>Magnoliopsida</taxon>
        <taxon>eudicotyledons</taxon>
        <taxon>Gunneridae</taxon>
        <taxon>Pentapetalae</taxon>
        <taxon>rosids</taxon>
        <taxon>fabids</taxon>
        <taxon>Cucurbitales</taxon>
        <taxon>Cucurbitaceae</taxon>
        <taxon>Benincaseae</taxon>
        <taxon>Cucumis</taxon>
    </lineage>
</organism>
<protein>
    <submittedName>
        <fullName evidence="2">Uncharacterized protein</fullName>
    </submittedName>
</protein>
<dbReference type="Gramene" id="MELO3C027687.2.1">
    <property type="protein sequence ID" value="MELO3C027687.2.1"/>
    <property type="gene ID" value="MELO3C027687.2"/>
</dbReference>
<reference evidence="2" key="1">
    <citation type="submission" date="2023-03" db="UniProtKB">
        <authorList>
            <consortium name="EnsemblPlants"/>
        </authorList>
    </citation>
    <scope>IDENTIFICATION</scope>
</reference>
<sequence>MWGPSWDPWDPCALKKTHHLLREKKNKKKKRKKKGQTNPNPSRRSRRSSADHPNRQPIFQPRR</sequence>
<feature type="region of interest" description="Disordered" evidence="1">
    <location>
        <begin position="17"/>
        <end position="63"/>
    </location>
</feature>
<dbReference type="EnsemblPlants" id="MELO3C027687.2.1">
    <property type="protein sequence ID" value="MELO3C027687.2.1"/>
    <property type="gene ID" value="MELO3C027687.2"/>
</dbReference>